<reference evidence="10 11" key="1">
    <citation type="submission" date="2016-10" db="EMBL/GenBank/DDBJ databases">
        <authorList>
            <person name="de Groot N.N."/>
        </authorList>
    </citation>
    <scope>NUCLEOTIDE SEQUENCE [LARGE SCALE GENOMIC DNA]</scope>
    <source>
        <strain evidence="10 11">DSM 28129</strain>
    </source>
</reference>
<comment type="subcellular location">
    <subcellularLocation>
        <location evidence="1">Cell membrane</location>
        <topology evidence="1">Multi-pass membrane protein</topology>
    </subcellularLocation>
</comment>
<feature type="domain" description="ABC transmembrane type-2" evidence="9">
    <location>
        <begin position="137"/>
        <end position="375"/>
    </location>
</feature>
<keyword evidence="5 8" id="KW-0812">Transmembrane</keyword>
<evidence type="ECO:0000256" key="3">
    <source>
        <dbReference type="ARBA" id="ARBA00022448"/>
    </source>
</evidence>
<evidence type="ECO:0000313" key="11">
    <source>
        <dbReference type="Proteomes" id="UP000198972"/>
    </source>
</evidence>
<dbReference type="Proteomes" id="UP000198972">
    <property type="component" value="Unassembled WGS sequence"/>
</dbReference>
<feature type="transmembrane region" description="Helical" evidence="8">
    <location>
        <begin position="257"/>
        <end position="281"/>
    </location>
</feature>
<dbReference type="GO" id="GO:0140359">
    <property type="term" value="F:ABC-type transporter activity"/>
    <property type="evidence" value="ECO:0007669"/>
    <property type="project" value="InterPro"/>
</dbReference>
<dbReference type="RefSeq" id="WP_091226013.1">
    <property type="nucleotide sequence ID" value="NZ_FNBG01000001.1"/>
</dbReference>
<feature type="transmembrane region" description="Helical" evidence="8">
    <location>
        <begin position="288"/>
        <end position="307"/>
    </location>
</feature>
<dbReference type="PANTHER" id="PTHR30294">
    <property type="entry name" value="MEMBRANE COMPONENT OF ABC TRANSPORTER YHHJ-RELATED"/>
    <property type="match status" value="1"/>
</dbReference>
<evidence type="ECO:0000256" key="6">
    <source>
        <dbReference type="ARBA" id="ARBA00022989"/>
    </source>
</evidence>
<evidence type="ECO:0000256" key="5">
    <source>
        <dbReference type="ARBA" id="ARBA00022692"/>
    </source>
</evidence>
<evidence type="ECO:0000256" key="8">
    <source>
        <dbReference type="SAM" id="Phobius"/>
    </source>
</evidence>
<keyword evidence="3" id="KW-0813">Transport</keyword>
<dbReference type="PROSITE" id="PS51012">
    <property type="entry name" value="ABC_TM2"/>
    <property type="match status" value="1"/>
</dbReference>
<feature type="transmembrane region" description="Helical" evidence="8">
    <location>
        <begin position="350"/>
        <end position="372"/>
    </location>
</feature>
<proteinExistence type="inferred from homology"/>
<keyword evidence="11" id="KW-1185">Reference proteome</keyword>
<gene>
    <name evidence="10" type="ORF">SAMN04488542_101234</name>
</gene>
<keyword evidence="7 8" id="KW-0472">Membrane</keyword>
<evidence type="ECO:0000256" key="7">
    <source>
        <dbReference type="ARBA" id="ARBA00023136"/>
    </source>
</evidence>
<evidence type="ECO:0000256" key="1">
    <source>
        <dbReference type="ARBA" id="ARBA00004651"/>
    </source>
</evidence>
<feature type="transmembrane region" description="Helical" evidence="8">
    <location>
        <begin position="223"/>
        <end position="245"/>
    </location>
</feature>
<keyword evidence="4" id="KW-1003">Cell membrane</keyword>
<dbReference type="EMBL" id="FNBG01000001">
    <property type="protein sequence ID" value="SDE63739.1"/>
    <property type="molecule type" value="Genomic_DNA"/>
</dbReference>
<organism evidence="10 11">
    <name type="scientific">Fontibacillus panacisegetis</name>
    <dbReference type="NCBI Taxonomy" id="670482"/>
    <lineage>
        <taxon>Bacteria</taxon>
        <taxon>Bacillati</taxon>
        <taxon>Bacillota</taxon>
        <taxon>Bacilli</taxon>
        <taxon>Bacillales</taxon>
        <taxon>Paenibacillaceae</taxon>
        <taxon>Fontibacillus</taxon>
    </lineage>
</organism>
<keyword evidence="6 8" id="KW-1133">Transmembrane helix</keyword>
<feature type="transmembrane region" description="Helical" evidence="8">
    <location>
        <begin position="20"/>
        <end position="39"/>
    </location>
</feature>
<dbReference type="InterPro" id="IPR013525">
    <property type="entry name" value="ABC2_TM"/>
</dbReference>
<dbReference type="STRING" id="670482.SAMN04488542_101234"/>
<evidence type="ECO:0000259" key="9">
    <source>
        <dbReference type="PROSITE" id="PS51012"/>
    </source>
</evidence>
<protein>
    <submittedName>
        <fullName evidence="10">ABC-2 type transport system permease protein</fullName>
    </submittedName>
</protein>
<dbReference type="Pfam" id="PF12698">
    <property type="entry name" value="ABC2_membrane_3"/>
    <property type="match status" value="1"/>
</dbReference>
<dbReference type="InterPro" id="IPR051449">
    <property type="entry name" value="ABC-2_transporter_component"/>
</dbReference>
<evidence type="ECO:0000313" key="10">
    <source>
        <dbReference type="EMBL" id="SDE63739.1"/>
    </source>
</evidence>
<evidence type="ECO:0000256" key="4">
    <source>
        <dbReference type="ARBA" id="ARBA00022475"/>
    </source>
</evidence>
<accession>A0A1G7EJ87</accession>
<dbReference type="AlphaFoldDB" id="A0A1G7EJ87"/>
<name>A0A1G7EJ87_9BACL</name>
<dbReference type="InterPro" id="IPR047817">
    <property type="entry name" value="ABC2_TM_bact-type"/>
</dbReference>
<dbReference type="Gene3D" id="3.40.1710.10">
    <property type="entry name" value="abc type-2 transporter like domain"/>
    <property type="match status" value="1"/>
</dbReference>
<dbReference type="OrthoDB" id="9808686at2"/>
<feature type="transmembrane region" description="Helical" evidence="8">
    <location>
        <begin position="180"/>
        <end position="202"/>
    </location>
</feature>
<sequence length="380" mass="41621">MKLIASVIKSFKENTRDWKVLAMVLAFSPFFILLIKLFYGGAAITYQVGILNFDEGKSSTELVKMLENTTGQDGLELFNLSHISNEDELRVKVKDKTLDIGIIIPNDYSSIISEADAKNMANPADINLYGSMGNTRYTVAAVMVSDVILKQGLNSAKITLPSAISETFVEIKPPLNEFEWYVPGLISLAVLMILFTASASIVRENEKNTLTRLKLSRLGAFNFLSGICIVQAVVAIAALVLSYWTALGLGYSPAGEFGAVLFVGIISSFSMVAISLVVASFLNTVYDVLTVGCFPFFILMFFSGSMFPLPKMNMININGHSLGIPDILPLTHTANAFNQILNYGAGITDILFDIFMISILTVIYFAIGLMLYQKRKLSKA</sequence>
<dbReference type="PANTHER" id="PTHR30294:SF29">
    <property type="entry name" value="MULTIDRUG ABC TRANSPORTER PERMEASE YBHS-RELATED"/>
    <property type="match status" value="1"/>
</dbReference>
<comment type="similarity">
    <text evidence="2">Belongs to the ABC-2 integral membrane protein family.</text>
</comment>
<dbReference type="GO" id="GO:0005886">
    <property type="term" value="C:plasma membrane"/>
    <property type="evidence" value="ECO:0007669"/>
    <property type="project" value="UniProtKB-SubCell"/>
</dbReference>
<evidence type="ECO:0000256" key="2">
    <source>
        <dbReference type="ARBA" id="ARBA00007783"/>
    </source>
</evidence>